<dbReference type="GO" id="GO:0003700">
    <property type="term" value="F:DNA-binding transcription factor activity"/>
    <property type="evidence" value="ECO:0007669"/>
    <property type="project" value="InterPro"/>
</dbReference>
<evidence type="ECO:0000313" key="5">
    <source>
        <dbReference type="EMBL" id="MBD2867476.1"/>
    </source>
</evidence>
<evidence type="ECO:0000256" key="3">
    <source>
        <dbReference type="ARBA" id="ARBA00023163"/>
    </source>
</evidence>
<dbReference type="InterPro" id="IPR009057">
    <property type="entry name" value="Homeodomain-like_sf"/>
</dbReference>
<dbReference type="InterPro" id="IPR018062">
    <property type="entry name" value="HTH_AraC-typ_CS"/>
</dbReference>
<dbReference type="SMART" id="SM00342">
    <property type="entry name" value="HTH_ARAC"/>
    <property type="match status" value="1"/>
</dbReference>
<sequence>MFQFICPPMPHYIIGSEDTYPAGGKHAARSNIGVFDLIVVTRGCLYMEEDGERIDIAAGHYAILRPDRPHRTAQPCLEETHFHWLHFQTVGDWSVMDERQPFAVAEQSHPFAQIEYFPFYLPRHRRLQAPQDIAEKLRELQLLHEQPSAHFRFVRQQLFQALLLKLQEESGGAADSPYWHIAEEAALYLRKHYKDPLRYKQMAEELHFHPNYIAICMKKAFGCTPLEYLTRHRIEQAKRLLIHTNEPIGKIAEDTGFGSFPYFVRCFGKHAGRKPKKFRMQYRSAQKD</sequence>
<reference evidence="5" key="1">
    <citation type="submission" date="2020-09" db="EMBL/GenBank/DDBJ databases">
        <title>A novel bacterium of genus Paenibacillus, isolated from South China Sea.</title>
        <authorList>
            <person name="Huang H."/>
            <person name="Mo K."/>
            <person name="Hu Y."/>
        </authorList>
    </citation>
    <scope>NUCLEOTIDE SEQUENCE</scope>
    <source>
        <strain evidence="5">IB182493</strain>
    </source>
</reference>
<dbReference type="Proteomes" id="UP000632125">
    <property type="component" value="Unassembled WGS sequence"/>
</dbReference>
<keyword evidence="6" id="KW-1185">Reference proteome</keyword>
<dbReference type="Gene3D" id="1.10.10.60">
    <property type="entry name" value="Homeodomain-like"/>
    <property type="match status" value="2"/>
</dbReference>
<feature type="domain" description="HTH araC/xylS-type" evidence="4">
    <location>
        <begin position="183"/>
        <end position="281"/>
    </location>
</feature>
<dbReference type="PANTHER" id="PTHR43280">
    <property type="entry name" value="ARAC-FAMILY TRANSCRIPTIONAL REGULATOR"/>
    <property type="match status" value="1"/>
</dbReference>
<dbReference type="RefSeq" id="WP_190858046.1">
    <property type="nucleotide sequence ID" value="NZ_JACXIY010000002.1"/>
</dbReference>
<name>A0A927CKC0_9BACL</name>
<protein>
    <submittedName>
        <fullName evidence="5">Helix-turn-helix transcriptional regulator</fullName>
    </submittedName>
</protein>
<keyword evidence="1" id="KW-0805">Transcription regulation</keyword>
<proteinExistence type="predicted"/>
<dbReference type="SUPFAM" id="SSF46689">
    <property type="entry name" value="Homeodomain-like"/>
    <property type="match status" value="2"/>
</dbReference>
<evidence type="ECO:0000256" key="1">
    <source>
        <dbReference type="ARBA" id="ARBA00023015"/>
    </source>
</evidence>
<evidence type="ECO:0000259" key="4">
    <source>
        <dbReference type="PROSITE" id="PS01124"/>
    </source>
</evidence>
<organism evidence="5 6">
    <name type="scientific">Paenibacillus arenilitoris</name>
    <dbReference type="NCBI Taxonomy" id="2772299"/>
    <lineage>
        <taxon>Bacteria</taxon>
        <taxon>Bacillati</taxon>
        <taxon>Bacillota</taxon>
        <taxon>Bacilli</taxon>
        <taxon>Bacillales</taxon>
        <taxon>Paenibacillaceae</taxon>
        <taxon>Paenibacillus</taxon>
    </lineage>
</organism>
<evidence type="ECO:0000256" key="2">
    <source>
        <dbReference type="ARBA" id="ARBA00023125"/>
    </source>
</evidence>
<keyword evidence="3" id="KW-0804">Transcription</keyword>
<dbReference type="PANTHER" id="PTHR43280:SF2">
    <property type="entry name" value="HTH-TYPE TRANSCRIPTIONAL REGULATOR EXSA"/>
    <property type="match status" value="1"/>
</dbReference>
<keyword evidence="2" id="KW-0238">DNA-binding</keyword>
<dbReference type="InterPro" id="IPR037923">
    <property type="entry name" value="HTH-like"/>
</dbReference>
<dbReference type="GO" id="GO:0043565">
    <property type="term" value="F:sequence-specific DNA binding"/>
    <property type="evidence" value="ECO:0007669"/>
    <property type="project" value="InterPro"/>
</dbReference>
<dbReference type="PROSITE" id="PS01124">
    <property type="entry name" value="HTH_ARAC_FAMILY_2"/>
    <property type="match status" value="1"/>
</dbReference>
<comment type="caution">
    <text evidence="5">The sequence shown here is derived from an EMBL/GenBank/DDBJ whole genome shotgun (WGS) entry which is preliminary data.</text>
</comment>
<gene>
    <name evidence="5" type="ORF">IDH41_02725</name>
</gene>
<dbReference type="SUPFAM" id="SSF51215">
    <property type="entry name" value="Regulatory protein AraC"/>
    <property type="match status" value="1"/>
</dbReference>
<dbReference type="InterPro" id="IPR018060">
    <property type="entry name" value="HTH_AraC"/>
</dbReference>
<dbReference type="PROSITE" id="PS00041">
    <property type="entry name" value="HTH_ARAC_FAMILY_1"/>
    <property type="match status" value="1"/>
</dbReference>
<dbReference type="AlphaFoldDB" id="A0A927CKC0"/>
<dbReference type="Pfam" id="PF12833">
    <property type="entry name" value="HTH_18"/>
    <property type="match status" value="1"/>
</dbReference>
<dbReference type="EMBL" id="JACXIY010000002">
    <property type="protein sequence ID" value="MBD2867476.1"/>
    <property type="molecule type" value="Genomic_DNA"/>
</dbReference>
<accession>A0A927CKC0</accession>
<evidence type="ECO:0000313" key="6">
    <source>
        <dbReference type="Proteomes" id="UP000632125"/>
    </source>
</evidence>